<keyword evidence="1" id="KW-0472">Membrane</keyword>
<proteinExistence type="predicted"/>
<accession>A0AA40VPH1</accession>
<keyword evidence="1" id="KW-1133">Transmembrane helix</keyword>
<dbReference type="AlphaFoldDB" id="A0AA40VPH1"/>
<dbReference type="NCBIfam" id="NF038303">
    <property type="entry name" value="EPS_HpsB"/>
    <property type="match status" value="1"/>
</dbReference>
<gene>
    <name evidence="2" type="ORF">FNW02_02090</name>
</gene>
<name>A0AA40VPH1_9NOST</name>
<protein>
    <submittedName>
        <fullName evidence="2">Type II secretion system protein</fullName>
    </submittedName>
</protein>
<keyword evidence="3" id="KW-1185">Reference proteome</keyword>
<evidence type="ECO:0000256" key="1">
    <source>
        <dbReference type="SAM" id="Phobius"/>
    </source>
</evidence>
<reference evidence="2" key="1">
    <citation type="submission" date="2019-07" db="EMBL/GenBank/DDBJ databases">
        <title>Toxilogical consequences of a new and cryptic species of cyanobacteria (Komarekiella delphini-convector) recovered from the epidermis of a bottlenose dolphin and 1500 ft. in the air.</title>
        <authorList>
            <person name="Brown A.O."/>
            <person name="Dvorak P."/>
            <person name="Villanueva C.D."/>
            <person name="Foss A.J."/>
            <person name="Garvey A.D."/>
            <person name="Gibson Q.A."/>
            <person name="Johansen J.R."/>
            <person name="Casamatta D.A."/>
        </authorList>
    </citation>
    <scope>NUCLEOTIDE SEQUENCE</scope>
    <source>
        <strain evidence="2">SJRDD-AB1</strain>
    </source>
</reference>
<evidence type="ECO:0000313" key="2">
    <source>
        <dbReference type="EMBL" id="MBD6614685.1"/>
    </source>
</evidence>
<dbReference type="Pfam" id="PF07963">
    <property type="entry name" value="N_methyl"/>
    <property type="match status" value="1"/>
</dbReference>
<keyword evidence="1" id="KW-0812">Transmembrane</keyword>
<dbReference type="EMBL" id="VJXY01000001">
    <property type="protein sequence ID" value="MBD6614685.1"/>
    <property type="molecule type" value="Genomic_DNA"/>
</dbReference>
<sequence length="225" mass="23986">MIKRKQQLISCPSGESGFTIIESLVAILVVSILLTAIAPVIVLATATRVQSRRVELATQAAKTFIDGVRTGAIAAPGAITPALDAPSTTIKRNLVDRPGDYLINTTKMPVPTASTTLYCFNKNGLLNPPNCTSDLFYIQANRIVQSTGANDGYRLGIRVYRADADFTKTLTASTGTTKNTQKPFTGGLGERQAPLIEMTTDIASTNTSFQALCQRLGTATNQACQ</sequence>
<feature type="transmembrane region" description="Helical" evidence="1">
    <location>
        <begin position="20"/>
        <end position="44"/>
    </location>
</feature>
<dbReference type="Proteomes" id="UP001165986">
    <property type="component" value="Unassembled WGS sequence"/>
</dbReference>
<dbReference type="NCBIfam" id="TIGR02532">
    <property type="entry name" value="IV_pilin_GFxxxE"/>
    <property type="match status" value="1"/>
</dbReference>
<dbReference type="RefSeq" id="WP_191755922.1">
    <property type="nucleotide sequence ID" value="NZ_VJXY01000001.1"/>
</dbReference>
<organism evidence="2 3">
    <name type="scientific">Komarekiella delphini-convector SJRDD-AB1</name>
    <dbReference type="NCBI Taxonomy" id="2593771"/>
    <lineage>
        <taxon>Bacteria</taxon>
        <taxon>Bacillati</taxon>
        <taxon>Cyanobacteriota</taxon>
        <taxon>Cyanophyceae</taxon>
        <taxon>Nostocales</taxon>
        <taxon>Nostocaceae</taxon>
        <taxon>Komarekiella</taxon>
        <taxon>Komarekiella delphini-convector</taxon>
    </lineage>
</organism>
<dbReference type="InterPro" id="IPR012902">
    <property type="entry name" value="N_methyl_site"/>
</dbReference>
<evidence type="ECO:0000313" key="3">
    <source>
        <dbReference type="Proteomes" id="UP001165986"/>
    </source>
</evidence>
<comment type="caution">
    <text evidence="2">The sequence shown here is derived from an EMBL/GenBank/DDBJ whole genome shotgun (WGS) entry which is preliminary data.</text>
</comment>